<evidence type="ECO:0000256" key="6">
    <source>
        <dbReference type="SAM" id="MobiDB-lite"/>
    </source>
</evidence>
<evidence type="ECO:0000259" key="8">
    <source>
        <dbReference type="PROSITE" id="PS50268"/>
    </source>
</evidence>
<dbReference type="PRINTS" id="PR00205">
    <property type="entry name" value="CADHERIN"/>
</dbReference>
<dbReference type="InterPro" id="IPR020894">
    <property type="entry name" value="Cadherin_CS"/>
</dbReference>
<feature type="region of interest" description="Disordered" evidence="6">
    <location>
        <begin position="377"/>
        <end position="429"/>
    </location>
</feature>
<comment type="subcellular location">
    <subcellularLocation>
        <location evidence="1">Membrane</location>
    </subcellularLocation>
</comment>
<dbReference type="PROSITE" id="PS00232">
    <property type="entry name" value="CADHERIN_1"/>
    <property type="match status" value="1"/>
</dbReference>
<dbReference type="Gene3D" id="2.60.40.60">
    <property type="entry name" value="Cadherins"/>
    <property type="match status" value="3"/>
</dbReference>
<dbReference type="InterPro" id="IPR039808">
    <property type="entry name" value="Cadherin"/>
</dbReference>
<dbReference type="PANTHER" id="PTHR24027:SF272">
    <property type="entry name" value="CADHERIN-24"/>
    <property type="match status" value="1"/>
</dbReference>
<organism evidence="9 10">
    <name type="scientific">Mugilogobius chulae</name>
    <name type="common">yellowstripe goby</name>
    <dbReference type="NCBI Taxonomy" id="88201"/>
    <lineage>
        <taxon>Eukaryota</taxon>
        <taxon>Metazoa</taxon>
        <taxon>Chordata</taxon>
        <taxon>Craniata</taxon>
        <taxon>Vertebrata</taxon>
        <taxon>Euteleostomi</taxon>
        <taxon>Actinopterygii</taxon>
        <taxon>Neopterygii</taxon>
        <taxon>Teleostei</taxon>
        <taxon>Neoteleostei</taxon>
        <taxon>Acanthomorphata</taxon>
        <taxon>Gobiaria</taxon>
        <taxon>Gobiiformes</taxon>
        <taxon>Gobioidei</taxon>
        <taxon>Gobiidae</taxon>
        <taxon>Gobionellinae</taxon>
        <taxon>Mugilogobius</taxon>
    </lineage>
</organism>
<dbReference type="Pfam" id="PF00028">
    <property type="entry name" value="Cadherin"/>
    <property type="match status" value="2"/>
</dbReference>
<protein>
    <recommendedName>
        <fullName evidence="8">Cadherin domain-containing protein</fullName>
    </recommendedName>
</protein>
<dbReference type="SUPFAM" id="SSF49313">
    <property type="entry name" value="Cadherin-like"/>
    <property type="match status" value="3"/>
</dbReference>
<dbReference type="GO" id="GO:0007043">
    <property type="term" value="P:cell-cell junction assembly"/>
    <property type="evidence" value="ECO:0007669"/>
    <property type="project" value="TreeGrafter"/>
</dbReference>
<evidence type="ECO:0000256" key="2">
    <source>
        <dbReference type="ARBA" id="ARBA00022737"/>
    </source>
</evidence>
<dbReference type="SMART" id="SM00112">
    <property type="entry name" value="CA"/>
    <property type="match status" value="2"/>
</dbReference>
<dbReference type="GO" id="GO:0034332">
    <property type="term" value="P:adherens junction organization"/>
    <property type="evidence" value="ECO:0007669"/>
    <property type="project" value="TreeGrafter"/>
</dbReference>
<feature type="domain" description="Cadherin" evidence="8">
    <location>
        <begin position="566"/>
        <end position="687"/>
    </location>
</feature>
<dbReference type="AlphaFoldDB" id="A0AAW0Q0J8"/>
<dbReference type="GO" id="GO:0008013">
    <property type="term" value="F:beta-catenin binding"/>
    <property type="evidence" value="ECO:0007669"/>
    <property type="project" value="TreeGrafter"/>
</dbReference>
<feature type="compositionally biased region" description="Polar residues" evidence="6">
    <location>
        <begin position="328"/>
        <end position="352"/>
    </location>
</feature>
<dbReference type="InterPro" id="IPR002126">
    <property type="entry name" value="Cadherin-like_dom"/>
</dbReference>
<feature type="region of interest" description="Disordered" evidence="6">
    <location>
        <begin position="208"/>
        <end position="245"/>
    </location>
</feature>
<reference evidence="10" key="1">
    <citation type="submission" date="2024-04" db="EMBL/GenBank/DDBJ databases">
        <title>Salinicola lusitanus LLJ914,a marine bacterium isolated from the Okinawa Trough.</title>
        <authorList>
            <person name="Li J."/>
        </authorList>
    </citation>
    <scope>NUCLEOTIDE SEQUENCE [LARGE SCALE GENOMIC DNA]</scope>
</reference>
<feature type="region of interest" description="Disordered" evidence="6">
    <location>
        <begin position="328"/>
        <end position="365"/>
    </location>
</feature>
<dbReference type="PANTHER" id="PTHR24027">
    <property type="entry name" value="CADHERIN-23"/>
    <property type="match status" value="1"/>
</dbReference>
<dbReference type="GO" id="GO:0000902">
    <property type="term" value="P:cell morphogenesis"/>
    <property type="evidence" value="ECO:0007669"/>
    <property type="project" value="TreeGrafter"/>
</dbReference>
<keyword evidence="10" id="KW-1185">Reference proteome</keyword>
<dbReference type="GO" id="GO:0005509">
    <property type="term" value="F:calcium ion binding"/>
    <property type="evidence" value="ECO:0007669"/>
    <property type="project" value="UniProtKB-UniRule"/>
</dbReference>
<evidence type="ECO:0000256" key="7">
    <source>
        <dbReference type="SAM" id="SignalP"/>
    </source>
</evidence>
<dbReference type="EMBL" id="JBBPFD010000001">
    <property type="protein sequence ID" value="KAK7945141.1"/>
    <property type="molecule type" value="Genomic_DNA"/>
</dbReference>
<keyword evidence="7" id="KW-0732">Signal</keyword>
<dbReference type="InterPro" id="IPR015919">
    <property type="entry name" value="Cadherin-like_sf"/>
</dbReference>
<dbReference type="GO" id="GO:0045296">
    <property type="term" value="F:cadherin binding"/>
    <property type="evidence" value="ECO:0007669"/>
    <property type="project" value="TreeGrafter"/>
</dbReference>
<dbReference type="PROSITE" id="PS50268">
    <property type="entry name" value="CADHERIN_2"/>
    <property type="match status" value="2"/>
</dbReference>
<proteinExistence type="predicted"/>
<dbReference type="FunFam" id="2.60.40.60:FF:000009">
    <property type="entry name" value="Cadherin 24"/>
    <property type="match status" value="1"/>
</dbReference>
<evidence type="ECO:0000313" key="10">
    <source>
        <dbReference type="Proteomes" id="UP001460270"/>
    </source>
</evidence>
<dbReference type="GO" id="GO:0044331">
    <property type="term" value="P:cell-cell adhesion mediated by cadherin"/>
    <property type="evidence" value="ECO:0007669"/>
    <property type="project" value="TreeGrafter"/>
</dbReference>
<feature type="compositionally biased region" description="Polar residues" evidence="6">
    <location>
        <begin position="208"/>
        <end position="219"/>
    </location>
</feature>
<feature type="domain" description="Cadherin" evidence="8">
    <location>
        <begin position="485"/>
        <end position="565"/>
    </location>
</feature>
<evidence type="ECO:0000256" key="4">
    <source>
        <dbReference type="ARBA" id="ARBA00023136"/>
    </source>
</evidence>
<dbReference type="GO" id="GO:0016342">
    <property type="term" value="C:catenin complex"/>
    <property type="evidence" value="ECO:0007669"/>
    <property type="project" value="TreeGrafter"/>
</dbReference>
<comment type="caution">
    <text evidence="9">The sequence shown here is derived from an EMBL/GenBank/DDBJ whole genome shotgun (WGS) entry which is preliminary data.</text>
</comment>
<evidence type="ECO:0000256" key="1">
    <source>
        <dbReference type="ARBA" id="ARBA00004370"/>
    </source>
</evidence>
<accession>A0AAW0Q0J8</accession>
<dbReference type="GO" id="GO:0016477">
    <property type="term" value="P:cell migration"/>
    <property type="evidence" value="ECO:0007669"/>
    <property type="project" value="TreeGrafter"/>
</dbReference>
<evidence type="ECO:0000256" key="5">
    <source>
        <dbReference type="PROSITE-ProRule" id="PRU00043"/>
    </source>
</evidence>
<keyword evidence="2" id="KW-0677">Repeat</keyword>
<feature type="compositionally biased region" description="Polar residues" evidence="6">
    <location>
        <begin position="232"/>
        <end position="245"/>
    </location>
</feature>
<evidence type="ECO:0000256" key="3">
    <source>
        <dbReference type="ARBA" id="ARBA00022837"/>
    </source>
</evidence>
<feature type="compositionally biased region" description="Basic and acidic residues" evidence="6">
    <location>
        <begin position="408"/>
        <end position="420"/>
    </location>
</feature>
<gene>
    <name evidence="9" type="ORF">WMY93_000869</name>
</gene>
<dbReference type="Proteomes" id="UP001460270">
    <property type="component" value="Unassembled WGS sequence"/>
</dbReference>
<keyword evidence="3 5" id="KW-0106">Calcium</keyword>
<keyword evidence="4" id="KW-0472">Membrane</keyword>
<dbReference type="CDD" id="cd11304">
    <property type="entry name" value="Cadherin_repeat"/>
    <property type="match status" value="3"/>
</dbReference>
<feature type="chain" id="PRO_5043799552" description="Cadherin domain-containing protein" evidence="7">
    <location>
        <begin position="22"/>
        <end position="738"/>
    </location>
</feature>
<sequence>MITRRLLLLVSLCLWDGLLCGATTSKIARRRGVGGSHMVKLGDSRAVDLLESSVEALPVVTLRNLVSREQQSEEAVSYAKILQSHAASADKDRQLFKPKREVDWHMMAASKEEMHRIRNNTKIVESKPGRQEKTYTIHHKQDLHSNKTRFKTSLRTRIRPDLSARTTGVPGKAFNIDSNRKINLTGSYEVLKLLSKENLVRIVNSQMQSVPSLSFPSKGSRSRKRDLIDVNHGQSEAQKPQRQDISVTQAHSGLDNQTAFPYSSPEPTSLDHYRGQSAETHVNPFSNRGNLGDMVGTDSRSKHLISSAQIEVNSPKKEVMIDHTEPPFTSTKHLPQFVPSETNAPSVLTMQPQGPRPGNRAADSHRDPLAESIHFANAEPSTAQYPKDEDGKLVNSSSSSSHVLRLHPAPDNRNSKEAKMVEPQTQENGAGLVFEELEEEEGTLGGIPEGKAVRSRSRRSWIWNQFFVIEEYAGPEPVLIGRLHTDMDRNDGRTKYVLRGEGAGSVFVIDEKTGNIHVTKPLDREEKDEYRLIATATDRQTDRALEPSSQFIIRVQDINDNPPVFDQGPYIATVPEMENIGTSIIQVTATDADDPTYGNSAKLVYTLVQGQQYFSVDPQTGILRTAVPDMDRERQDTYLVLTDVNDSPPRFTQSTWSFSVSELAIPGAEIGRISATDADLGENARLVYTILDGESGDTFNITAVNEEAVITLNKGQRVRSPSSSIITLVWSCVGALRR</sequence>
<dbReference type="GO" id="GO:0007156">
    <property type="term" value="P:homophilic cell adhesion via plasma membrane adhesion molecules"/>
    <property type="evidence" value="ECO:0007669"/>
    <property type="project" value="InterPro"/>
</dbReference>
<name>A0AAW0Q0J8_9GOBI</name>
<dbReference type="GO" id="GO:0005912">
    <property type="term" value="C:adherens junction"/>
    <property type="evidence" value="ECO:0007669"/>
    <property type="project" value="TreeGrafter"/>
</dbReference>
<feature type="signal peptide" evidence="7">
    <location>
        <begin position="1"/>
        <end position="21"/>
    </location>
</feature>
<evidence type="ECO:0000313" key="9">
    <source>
        <dbReference type="EMBL" id="KAK7945141.1"/>
    </source>
</evidence>
<dbReference type="GO" id="GO:0016339">
    <property type="term" value="P:calcium-dependent cell-cell adhesion via plasma membrane cell adhesion molecules"/>
    <property type="evidence" value="ECO:0007669"/>
    <property type="project" value="TreeGrafter"/>
</dbReference>